<protein>
    <submittedName>
        <fullName evidence="1">Uncharacterized protein</fullName>
    </submittedName>
</protein>
<sequence length="109" mass="12231">MNTKRNVSSTEAPISVIFLSESISTSMMKFVVLLMLIVLAAPALAQDFQEFLQMFTDLGCTETENIGSSMKRNIKMCDQCLSFTMSLQKTNPLLCGIRKPGCEMYFQKI</sequence>
<reference evidence="1" key="1">
    <citation type="submission" date="2020-08" db="EMBL/GenBank/DDBJ databases">
        <title>Multicomponent nature underlies the extraordinary mechanical properties of spider dragline silk.</title>
        <authorList>
            <person name="Kono N."/>
            <person name="Nakamura H."/>
            <person name="Mori M."/>
            <person name="Yoshida Y."/>
            <person name="Ohtoshi R."/>
            <person name="Malay A.D."/>
            <person name="Moran D.A.P."/>
            <person name="Tomita M."/>
            <person name="Numata K."/>
            <person name="Arakawa K."/>
        </authorList>
    </citation>
    <scope>NUCLEOTIDE SEQUENCE</scope>
</reference>
<name>A0A8X6PXW9_NEPPI</name>
<evidence type="ECO:0000313" key="1">
    <source>
        <dbReference type="EMBL" id="GFT95582.1"/>
    </source>
</evidence>
<proteinExistence type="predicted"/>
<dbReference type="EMBL" id="BMAW01121776">
    <property type="protein sequence ID" value="GFT95582.1"/>
    <property type="molecule type" value="Genomic_DNA"/>
</dbReference>
<organism evidence="1 2">
    <name type="scientific">Nephila pilipes</name>
    <name type="common">Giant wood spider</name>
    <name type="synonym">Nephila maculata</name>
    <dbReference type="NCBI Taxonomy" id="299642"/>
    <lineage>
        <taxon>Eukaryota</taxon>
        <taxon>Metazoa</taxon>
        <taxon>Ecdysozoa</taxon>
        <taxon>Arthropoda</taxon>
        <taxon>Chelicerata</taxon>
        <taxon>Arachnida</taxon>
        <taxon>Araneae</taxon>
        <taxon>Araneomorphae</taxon>
        <taxon>Entelegynae</taxon>
        <taxon>Araneoidea</taxon>
        <taxon>Nephilidae</taxon>
        <taxon>Nephila</taxon>
    </lineage>
</organism>
<gene>
    <name evidence="1" type="ORF">NPIL_209551</name>
</gene>
<keyword evidence="2" id="KW-1185">Reference proteome</keyword>
<dbReference type="Proteomes" id="UP000887013">
    <property type="component" value="Unassembled WGS sequence"/>
</dbReference>
<dbReference type="AlphaFoldDB" id="A0A8X6PXW9"/>
<accession>A0A8X6PXW9</accession>
<dbReference type="OrthoDB" id="6437278at2759"/>
<evidence type="ECO:0000313" key="2">
    <source>
        <dbReference type="Proteomes" id="UP000887013"/>
    </source>
</evidence>
<comment type="caution">
    <text evidence="1">The sequence shown here is derived from an EMBL/GenBank/DDBJ whole genome shotgun (WGS) entry which is preliminary data.</text>
</comment>